<dbReference type="EMBL" id="FJ093486">
    <property type="protein sequence ID" value="AFG69694.1"/>
    <property type="molecule type" value="Genomic_DNA"/>
</dbReference>
<evidence type="ECO:0000313" key="7">
    <source>
        <dbReference type="EMBL" id="AFG69693.1"/>
    </source>
</evidence>
<evidence type="ECO:0000313" key="3">
    <source>
        <dbReference type="EMBL" id="AFG69688.1"/>
    </source>
</evidence>
<dbReference type="EMBL" id="FJ093482">
    <property type="protein sequence ID" value="AFG69698.1"/>
    <property type="molecule type" value="Genomic_DNA"/>
</dbReference>
<evidence type="ECO:0000313" key="4">
    <source>
        <dbReference type="EMBL" id="AFG69689.1"/>
    </source>
</evidence>
<evidence type="ECO:0000313" key="9">
    <source>
        <dbReference type="EMBL" id="AFG69695.1"/>
    </source>
</evidence>
<organism evidence="3">
    <name type="scientific">Pinus taeda</name>
    <name type="common">Loblolly pine</name>
    <dbReference type="NCBI Taxonomy" id="3352"/>
    <lineage>
        <taxon>Eukaryota</taxon>
        <taxon>Viridiplantae</taxon>
        <taxon>Streptophyta</taxon>
        <taxon>Embryophyta</taxon>
        <taxon>Tracheophyta</taxon>
        <taxon>Spermatophyta</taxon>
        <taxon>Pinopsida</taxon>
        <taxon>Pinidae</taxon>
        <taxon>Conifers I</taxon>
        <taxon>Pinales</taxon>
        <taxon>Pinaceae</taxon>
        <taxon>Pinus</taxon>
        <taxon>Pinus subgen. Pinus</taxon>
    </lineage>
</organism>
<dbReference type="EMBL" id="FJ093490">
    <property type="protein sequence ID" value="AFG69691.1"/>
    <property type="molecule type" value="Genomic_DNA"/>
</dbReference>
<dbReference type="EMBL" id="FJ093484">
    <property type="protein sequence ID" value="AFG69697.1"/>
    <property type="molecule type" value="Genomic_DNA"/>
</dbReference>
<protein>
    <submittedName>
        <fullName evidence="3">Uncharacterized protein</fullName>
    </submittedName>
</protein>
<dbReference type="EMBL" id="FJ093476">
    <property type="protein sequence ID" value="AFG69689.1"/>
    <property type="molecule type" value="Genomic_DNA"/>
</dbReference>
<dbReference type="EMBL" id="FJ093491">
    <property type="protein sequence ID" value="AFG69687.1"/>
    <property type="molecule type" value="Genomic_DNA"/>
</dbReference>
<dbReference type="EMBL" id="FJ093489">
    <property type="protein sequence ID" value="AFG69688.1"/>
    <property type="molecule type" value="Genomic_DNA"/>
</dbReference>
<dbReference type="EMBL" id="FJ093477">
    <property type="protein sequence ID" value="AFG69686.1"/>
    <property type="molecule type" value="Genomic_DNA"/>
</dbReference>
<evidence type="ECO:0000313" key="10">
    <source>
        <dbReference type="EMBL" id="AFG69696.1"/>
    </source>
</evidence>
<sequence length="88" mass="10152">VVREDFNRCLAERLVRDIEKVLQELDALPPKLVREVTVSLAESHPELKEKDIDTAKLKSSDVFHEILNSQKAVKAWKKFVAQKPNRIC</sequence>
<dbReference type="EMBL" id="FJ093488">
    <property type="protein sequence ID" value="AFG69690.1"/>
    <property type="molecule type" value="Genomic_DNA"/>
</dbReference>
<proteinExistence type="predicted"/>
<dbReference type="EMBL" id="FJ093481">
    <property type="protein sequence ID" value="AFG69696.1"/>
    <property type="molecule type" value="Genomic_DNA"/>
</dbReference>
<evidence type="ECO:0000313" key="6">
    <source>
        <dbReference type="EMBL" id="AFG69691.1"/>
    </source>
</evidence>
<dbReference type="EMBL" id="FJ093479">
    <property type="protein sequence ID" value="AFG69693.1"/>
    <property type="molecule type" value="Genomic_DNA"/>
</dbReference>
<gene>
    <name evidence="3" type="ORF">2_3222_02</name>
</gene>
<name>H9X5Z5_PINTA</name>
<dbReference type="EMBL" id="FJ093487">
    <property type="protein sequence ID" value="AFG69695.1"/>
    <property type="molecule type" value="Genomic_DNA"/>
</dbReference>
<evidence type="ECO:0000313" key="2">
    <source>
        <dbReference type="EMBL" id="AFG69687.1"/>
    </source>
</evidence>
<evidence type="ECO:0000313" key="5">
    <source>
        <dbReference type="EMBL" id="AFG69690.1"/>
    </source>
</evidence>
<feature type="non-terminal residue" evidence="3">
    <location>
        <position position="1"/>
    </location>
</feature>
<evidence type="ECO:0000313" key="1">
    <source>
        <dbReference type="EMBL" id="AFG69686.1"/>
    </source>
</evidence>
<reference evidence="3" key="1">
    <citation type="submission" date="2008-08" db="EMBL/GenBank/DDBJ databases">
        <title>Nucleotide Diversity and Divergence in the Loblolly Pine Gene Space.</title>
        <authorList>
            <person name="Neale D.B."/>
            <person name="Wegrzyn J.L."/>
            <person name="Lee J.M."/>
            <person name="Eckert A.J."/>
            <person name="Liechty J.D."/>
            <person name="Stevens K.A."/>
            <person name="Langley C.H."/>
        </authorList>
    </citation>
    <scope>NUCLEOTIDE SEQUENCE</scope>
    <source>
        <strain evidence="9">2126</strain>
        <strain evidence="12">2127</strain>
        <strain evidence="8">2129</strain>
        <strain evidence="6">2130</strain>
        <strain evidence="4">2133</strain>
        <strain evidence="3">2134</strain>
        <strain evidence="5">2135</strain>
        <strain evidence="2">2136</strain>
        <strain evidence="11">2138</strain>
        <strain evidence="7">2139</strain>
        <strain evidence="10">2141</strain>
        <strain evidence="1">2142</strain>
        <tissue evidence="3">Megagametophyte</tissue>
    </source>
</reference>
<dbReference type="AlphaFoldDB" id="H9X5Z5"/>
<evidence type="ECO:0000313" key="11">
    <source>
        <dbReference type="EMBL" id="AFG69697.1"/>
    </source>
</evidence>
<accession>H9X5Z5</accession>
<evidence type="ECO:0000313" key="8">
    <source>
        <dbReference type="EMBL" id="AFG69694.1"/>
    </source>
</evidence>
<evidence type="ECO:0000313" key="12">
    <source>
        <dbReference type="EMBL" id="AFG69698.1"/>
    </source>
</evidence>